<feature type="coiled-coil region" evidence="1">
    <location>
        <begin position="225"/>
        <end position="252"/>
    </location>
</feature>
<dbReference type="RefSeq" id="WP_167684935.1">
    <property type="nucleotide sequence ID" value="NZ_QHLQ01000016.1"/>
</dbReference>
<comment type="caution">
    <text evidence="2">The sequence shown here is derived from an EMBL/GenBank/DDBJ whole genome shotgun (WGS) entry which is preliminary data.</text>
</comment>
<proteinExistence type="predicted"/>
<gene>
    <name evidence="2" type="ORF">DL239_15140</name>
</gene>
<name>A0ABX0W9I4_9RHOB</name>
<dbReference type="EMBL" id="QHLQ01000016">
    <property type="protein sequence ID" value="NIZ62309.1"/>
    <property type="molecule type" value="Genomic_DNA"/>
</dbReference>
<organism evidence="2 3">
    <name type="scientific">Parasedimentitalea denitrificans</name>
    <dbReference type="NCBI Taxonomy" id="2211118"/>
    <lineage>
        <taxon>Bacteria</taxon>
        <taxon>Pseudomonadati</taxon>
        <taxon>Pseudomonadota</taxon>
        <taxon>Alphaproteobacteria</taxon>
        <taxon>Rhodobacterales</taxon>
        <taxon>Paracoccaceae</taxon>
        <taxon>Parasedimentitalea</taxon>
    </lineage>
</organism>
<evidence type="ECO:0000256" key="1">
    <source>
        <dbReference type="SAM" id="Coils"/>
    </source>
</evidence>
<accession>A0ABX0W9I4</accession>
<dbReference type="Proteomes" id="UP001429564">
    <property type="component" value="Unassembled WGS sequence"/>
</dbReference>
<evidence type="ECO:0000313" key="2">
    <source>
        <dbReference type="EMBL" id="NIZ62309.1"/>
    </source>
</evidence>
<protein>
    <submittedName>
        <fullName evidence="2">Uncharacterized protein</fullName>
    </submittedName>
</protein>
<keyword evidence="3" id="KW-1185">Reference proteome</keyword>
<evidence type="ECO:0000313" key="3">
    <source>
        <dbReference type="Proteomes" id="UP001429564"/>
    </source>
</evidence>
<sequence length="360" mass="40903">MTDSMINPARPTESLMQAWIYRKLWTMNEAVALAAGITPVADADQDSLQSLQSLLERTERDGMRAATPKQWLWWGEKNDMPFHSDWWLAITPEGPTGFDGQHFAFNRGEMLSDAYLQQERRLINKWARKPYWTPREAIDLSLNFDPFTTDGWRGEAPETGETIREREDRFQMLERAAKVGDISEEAAPGDYILWLNKCGYIVSEAWWRAVGLKSSIIESIEADQLAALTIENEKLRQDVKTKTDRIEELEAAEKSVSTDGQAVEIERLKKETARLKTDPENPREKAALTRRLNSLQKALLAAAVDGYSYDPRRARSDVAQQIAAKSDELGCPVTSQTVAKHLNESAEEHVDQAFWTAIYP</sequence>
<reference evidence="2 3" key="1">
    <citation type="submission" date="2018-05" db="EMBL/GenBank/DDBJ databases">
        <authorList>
            <person name="Zhang Y.-J."/>
        </authorList>
    </citation>
    <scope>NUCLEOTIDE SEQUENCE [LARGE SCALE GENOMIC DNA]</scope>
    <source>
        <strain evidence="2 3">CY04</strain>
    </source>
</reference>
<keyword evidence="1" id="KW-0175">Coiled coil</keyword>